<name>A0A8D9H0Q6_BRACM</name>
<dbReference type="Gramene" id="A01p47900.2_BraZ1">
    <property type="protein sequence ID" value="A01p47900.2_BraZ1.CDS"/>
    <property type="gene ID" value="A01g47900.2_BraZ1"/>
</dbReference>
<gene>
    <name evidence="2" type="ORF">BRAPAZ1V2_A01P47900.2</name>
</gene>
<organism evidence="2 3">
    <name type="scientific">Brassica campestris</name>
    <name type="common">Field mustard</name>
    <dbReference type="NCBI Taxonomy" id="3711"/>
    <lineage>
        <taxon>Eukaryota</taxon>
        <taxon>Viridiplantae</taxon>
        <taxon>Streptophyta</taxon>
        <taxon>Embryophyta</taxon>
        <taxon>Tracheophyta</taxon>
        <taxon>Spermatophyta</taxon>
        <taxon>Magnoliopsida</taxon>
        <taxon>eudicotyledons</taxon>
        <taxon>Gunneridae</taxon>
        <taxon>Pentapetalae</taxon>
        <taxon>rosids</taxon>
        <taxon>malvids</taxon>
        <taxon>Brassicales</taxon>
        <taxon>Brassicaceae</taxon>
        <taxon>Brassiceae</taxon>
        <taxon>Brassica</taxon>
    </lineage>
</organism>
<dbReference type="EMBL" id="LS974617">
    <property type="protein sequence ID" value="CAG7890714.1"/>
    <property type="molecule type" value="Genomic_DNA"/>
</dbReference>
<dbReference type="AlphaFoldDB" id="A0A8D9H0Q6"/>
<evidence type="ECO:0000256" key="1">
    <source>
        <dbReference type="SAM" id="Phobius"/>
    </source>
</evidence>
<proteinExistence type="predicted"/>
<feature type="transmembrane region" description="Helical" evidence="1">
    <location>
        <begin position="12"/>
        <end position="30"/>
    </location>
</feature>
<protein>
    <submittedName>
        <fullName evidence="2">Uncharacterized protein</fullName>
    </submittedName>
</protein>
<dbReference type="Proteomes" id="UP000694005">
    <property type="component" value="Chromosome A01"/>
</dbReference>
<sequence length="80" mass="8827">MDEQKNCSSNAVLFFLQMILLLLFCLSMQLKEHAAKKYAQNSKPKIRLAFVVPPLGVAPGPDKIAKVGVNKLSREAASRI</sequence>
<evidence type="ECO:0000313" key="3">
    <source>
        <dbReference type="Proteomes" id="UP000694005"/>
    </source>
</evidence>
<keyword evidence="1" id="KW-0472">Membrane</keyword>
<accession>A0A8D9H0Q6</accession>
<keyword evidence="1" id="KW-1133">Transmembrane helix</keyword>
<evidence type="ECO:0000313" key="2">
    <source>
        <dbReference type="EMBL" id="CAG7890714.1"/>
    </source>
</evidence>
<keyword evidence="1" id="KW-0812">Transmembrane</keyword>
<reference evidence="2 3" key="1">
    <citation type="submission" date="2021-07" db="EMBL/GenBank/DDBJ databases">
        <authorList>
            <consortium name="Genoscope - CEA"/>
            <person name="William W."/>
        </authorList>
    </citation>
    <scope>NUCLEOTIDE SEQUENCE [LARGE SCALE GENOMIC DNA]</scope>
</reference>